<dbReference type="Gene3D" id="3.40.50.1000">
    <property type="entry name" value="HAD superfamily/HAD-like"/>
    <property type="match status" value="1"/>
</dbReference>
<dbReference type="SUPFAM" id="SSF56784">
    <property type="entry name" value="HAD-like"/>
    <property type="match status" value="1"/>
</dbReference>
<dbReference type="InterPro" id="IPR023214">
    <property type="entry name" value="HAD_sf"/>
</dbReference>
<evidence type="ECO:0000313" key="1">
    <source>
        <dbReference type="EMBL" id="KAK8875987.1"/>
    </source>
</evidence>
<evidence type="ECO:0008006" key="3">
    <source>
        <dbReference type="Google" id="ProtNLM"/>
    </source>
</evidence>
<dbReference type="PANTHER" id="PTHR10000:SF8">
    <property type="entry name" value="HAD SUPERFAMILY HYDROLASE-LIKE, TYPE 3"/>
    <property type="match status" value="1"/>
</dbReference>
<dbReference type="EMBL" id="JAPFFF010000012">
    <property type="protein sequence ID" value="KAK8875987.1"/>
    <property type="molecule type" value="Genomic_DNA"/>
</dbReference>
<dbReference type="Pfam" id="PF08282">
    <property type="entry name" value="Hydrolase_3"/>
    <property type="match status" value="1"/>
</dbReference>
<evidence type="ECO:0000313" key="2">
    <source>
        <dbReference type="Proteomes" id="UP001470230"/>
    </source>
</evidence>
<keyword evidence="2" id="KW-1185">Reference proteome</keyword>
<dbReference type="NCBIfam" id="TIGR00099">
    <property type="entry name" value="Cof-subfamily"/>
    <property type="match status" value="1"/>
</dbReference>
<dbReference type="InterPro" id="IPR036412">
    <property type="entry name" value="HAD-like_sf"/>
</dbReference>
<reference evidence="1 2" key="1">
    <citation type="submission" date="2024-04" db="EMBL/GenBank/DDBJ databases">
        <title>Tritrichomonas musculus Genome.</title>
        <authorList>
            <person name="Alves-Ferreira E."/>
            <person name="Grigg M."/>
            <person name="Lorenzi H."/>
            <person name="Galac M."/>
        </authorList>
    </citation>
    <scope>NUCLEOTIDE SEQUENCE [LARGE SCALE GENOMIC DNA]</scope>
    <source>
        <strain evidence="1 2">EAF2021</strain>
    </source>
</reference>
<gene>
    <name evidence="1" type="ORF">M9Y10_006170</name>
</gene>
<comment type="caution">
    <text evidence="1">The sequence shown here is derived from an EMBL/GenBank/DDBJ whole genome shotgun (WGS) entry which is preliminary data.</text>
</comment>
<dbReference type="SFLD" id="SFLDG01140">
    <property type="entry name" value="C2.B:_Phosphomannomutase_and_P"/>
    <property type="match status" value="1"/>
</dbReference>
<dbReference type="PANTHER" id="PTHR10000">
    <property type="entry name" value="PHOSPHOSERINE PHOSPHATASE"/>
    <property type="match status" value="1"/>
</dbReference>
<dbReference type="SFLD" id="SFLDS00003">
    <property type="entry name" value="Haloacid_Dehalogenase"/>
    <property type="match status" value="1"/>
</dbReference>
<dbReference type="PROSITE" id="PS01229">
    <property type="entry name" value="COF_2"/>
    <property type="match status" value="1"/>
</dbReference>
<accession>A0ABR2JEG5</accession>
<sequence>MKVQAVFSDIDGTFLNDQHQMTTDTRESIKKLQSKNIKFALVSARSPSGIFPILRKNSFKCPIISYSGALVMDEDGKIIYEKGMEISIASEIIEYIKENKFDLTWNLYSVDNWISQSKNDQRVLEEEKIVDAESFEGDITSLPEGSSVHKILCMCNPEKIIEIEKKIERKFPQCAVVKSSDKLLEIMIKGINKAEAVRRLCEFWNVSIENAIAFGDNYNDIEMLEAVGLGVVMGNAPEEIRRRFAEVTLDNNHDGIAAALKKFNVVE</sequence>
<dbReference type="InterPro" id="IPR006379">
    <property type="entry name" value="HAD-SF_hydro_IIB"/>
</dbReference>
<dbReference type="NCBIfam" id="TIGR01484">
    <property type="entry name" value="HAD-SF-IIB"/>
    <property type="match status" value="1"/>
</dbReference>
<dbReference type="InterPro" id="IPR000150">
    <property type="entry name" value="Cof"/>
</dbReference>
<dbReference type="Gene3D" id="3.30.1240.10">
    <property type="match status" value="1"/>
</dbReference>
<name>A0ABR2JEG5_9EUKA</name>
<dbReference type="SFLD" id="SFLDG01144">
    <property type="entry name" value="C2.B.4:_PGP_Like"/>
    <property type="match status" value="1"/>
</dbReference>
<proteinExistence type="predicted"/>
<dbReference type="CDD" id="cd07516">
    <property type="entry name" value="HAD_Pase"/>
    <property type="match status" value="1"/>
</dbReference>
<dbReference type="Proteomes" id="UP001470230">
    <property type="component" value="Unassembled WGS sequence"/>
</dbReference>
<organism evidence="1 2">
    <name type="scientific">Tritrichomonas musculus</name>
    <dbReference type="NCBI Taxonomy" id="1915356"/>
    <lineage>
        <taxon>Eukaryota</taxon>
        <taxon>Metamonada</taxon>
        <taxon>Parabasalia</taxon>
        <taxon>Tritrichomonadida</taxon>
        <taxon>Tritrichomonadidae</taxon>
        <taxon>Tritrichomonas</taxon>
    </lineage>
</organism>
<protein>
    <recommendedName>
        <fullName evidence="3">Haloacid dehalogenase-like hydrolase family protein</fullName>
    </recommendedName>
</protein>